<comment type="caution">
    <text evidence="6">The sequence shown here is derived from an EMBL/GenBank/DDBJ whole genome shotgun (WGS) entry which is preliminary data.</text>
</comment>
<keyword evidence="4 6" id="KW-0067">ATP-binding</keyword>
<dbReference type="GO" id="GO:0016887">
    <property type="term" value="F:ATP hydrolysis activity"/>
    <property type="evidence" value="ECO:0007669"/>
    <property type="project" value="InterPro"/>
</dbReference>
<dbReference type="InterPro" id="IPR052156">
    <property type="entry name" value="BCAA_Transport_ATP-bd_LivF"/>
</dbReference>
<sequence>MSSLALSATGLSGGYGRVRILFDVDLSVATPGVTAVLGRNGAGKSTLLKVLIGELPATGGDVKLGDVAITRLSTERRIRAGIAYVPQDLPIFSNLSVRDNLKIGAGRSGGIDRAIALFPKLGERLNHRSGALSGGERKMVAIGRAILSDPKILLLDEPTEGVWSGVIDEIGDRLSELAREISIILVEQHLDLAFRLADRIYVMDRGHVAFSGVPGEVRSDPRLLQCLSP</sequence>
<dbReference type="CDD" id="cd03224">
    <property type="entry name" value="ABC_TM1139_LivF_branched"/>
    <property type="match status" value="1"/>
</dbReference>
<dbReference type="RefSeq" id="WP_245449726.1">
    <property type="nucleotide sequence ID" value="NZ_CAKNFM010000006.1"/>
</dbReference>
<accession>A0A2V3U9T8</accession>
<evidence type="ECO:0000313" key="7">
    <source>
        <dbReference type="Proteomes" id="UP000248021"/>
    </source>
</evidence>
<dbReference type="GO" id="GO:0015807">
    <property type="term" value="P:L-amino acid transport"/>
    <property type="evidence" value="ECO:0007669"/>
    <property type="project" value="TreeGrafter"/>
</dbReference>
<dbReference type="PANTHER" id="PTHR43820">
    <property type="entry name" value="HIGH-AFFINITY BRANCHED-CHAIN AMINO ACID TRANSPORT ATP-BINDING PROTEIN LIVF"/>
    <property type="match status" value="1"/>
</dbReference>
<dbReference type="InterPro" id="IPR027417">
    <property type="entry name" value="P-loop_NTPase"/>
</dbReference>
<dbReference type="GO" id="GO:0005524">
    <property type="term" value="F:ATP binding"/>
    <property type="evidence" value="ECO:0007669"/>
    <property type="project" value="UniProtKB-KW"/>
</dbReference>
<dbReference type="SMART" id="SM00382">
    <property type="entry name" value="AAA"/>
    <property type="match status" value="1"/>
</dbReference>
<dbReference type="InterPro" id="IPR017871">
    <property type="entry name" value="ABC_transporter-like_CS"/>
</dbReference>
<protein>
    <submittedName>
        <fullName evidence="6">Amino acid/amide ABC transporter ATP-binding protein 2 (HAAT family)</fullName>
    </submittedName>
</protein>
<evidence type="ECO:0000256" key="3">
    <source>
        <dbReference type="ARBA" id="ARBA00022741"/>
    </source>
</evidence>
<dbReference type="Pfam" id="PF00005">
    <property type="entry name" value="ABC_tran"/>
    <property type="match status" value="1"/>
</dbReference>
<dbReference type="PROSITE" id="PS00211">
    <property type="entry name" value="ABC_TRANSPORTER_1"/>
    <property type="match status" value="1"/>
</dbReference>
<evidence type="ECO:0000256" key="1">
    <source>
        <dbReference type="ARBA" id="ARBA00005417"/>
    </source>
</evidence>
<gene>
    <name evidence="6" type="ORF">C7450_105416</name>
</gene>
<dbReference type="SUPFAM" id="SSF52540">
    <property type="entry name" value="P-loop containing nucleoside triphosphate hydrolases"/>
    <property type="match status" value="1"/>
</dbReference>
<name>A0A2V3U9T8_9HYPH</name>
<proteinExistence type="inferred from homology"/>
<evidence type="ECO:0000256" key="4">
    <source>
        <dbReference type="ARBA" id="ARBA00022840"/>
    </source>
</evidence>
<dbReference type="PROSITE" id="PS50893">
    <property type="entry name" value="ABC_TRANSPORTER_2"/>
    <property type="match status" value="1"/>
</dbReference>
<dbReference type="Proteomes" id="UP000248021">
    <property type="component" value="Unassembled WGS sequence"/>
</dbReference>
<reference evidence="6 7" key="1">
    <citation type="submission" date="2018-05" db="EMBL/GenBank/DDBJ databases">
        <title>Genomic Encyclopedia of Type Strains, Phase IV (KMG-IV): sequencing the most valuable type-strain genomes for metagenomic binning, comparative biology and taxonomic classification.</title>
        <authorList>
            <person name="Goeker M."/>
        </authorList>
    </citation>
    <scope>NUCLEOTIDE SEQUENCE [LARGE SCALE GENOMIC DNA]</scope>
    <source>
        <strain evidence="6 7">DSM 6462</strain>
    </source>
</reference>
<keyword evidence="3" id="KW-0547">Nucleotide-binding</keyword>
<dbReference type="PANTHER" id="PTHR43820:SF4">
    <property type="entry name" value="HIGH-AFFINITY BRANCHED-CHAIN AMINO ACID TRANSPORT ATP-BINDING PROTEIN LIVF"/>
    <property type="match status" value="1"/>
</dbReference>
<evidence type="ECO:0000256" key="5">
    <source>
        <dbReference type="ARBA" id="ARBA00022970"/>
    </source>
</evidence>
<dbReference type="GO" id="GO:0015658">
    <property type="term" value="F:branched-chain amino acid transmembrane transporter activity"/>
    <property type="evidence" value="ECO:0007669"/>
    <property type="project" value="TreeGrafter"/>
</dbReference>
<keyword evidence="7" id="KW-1185">Reference proteome</keyword>
<dbReference type="EMBL" id="QJJK01000005">
    <property type="protein sequence ID" value="PXW59064.1"/>
    <property type="molecule type" value="Genomic_DNA"/>
</dbReference>
<keyword evidence="2" id="KW-0813">Transport</keyword>
<dbReference type="Gene3D" id="3.40.50.300">
    <property type="entry name" value="P-loop containing nucleotide triphosphate hydrolases"/>
    <property type="match status" value="1"/>
</dbReference>
<dbReference type="InterPro" id="IPR003593">
    <property type="entry name" value="AAA+_ATPase"/>
</dbReference>
<evidence type="ECO:0000256" key="2">
    <source>
        <dbReference type="ARBA" id="ARBA00022448"/>
    </source>
</evidence>
<evidence type="ECO:0000313" key="6">
    <source>
        <dbReference type="EMBL" id="PXW59064.1"/>
    </source>
</evidence>
<dbReference type="AlphaFoldDB" id="A0A2V3U9T8"/>
<organism evidence="6 7">
    <name type="scientific">Chelatococcus asaccharovorans</name>
    <dbReference type="NCBI Taxonomy" id="28210"/>
    <lineage>
        <taxon>Bacteria</taxon>
        <taxon>Pseudomonadati</taxon>
        <taxon>Pseudomonadota</taxon>
        <taxon>Alphaproteobacteria</taxon>
        <taxon>Hyphomicrobiales</taxon>
        <taxon>Chelatococcaceae</taxon>
        <taxon>Chelatococcus</taxon>
    </lineage>
</organism>
<comment type="similarity">
    <text evidence="1">Belongs to the ABC transporter superfamily.</text>
</comment>
<dbReference type="InterPro" id="IPR003439">
    <property type="entry name" value="ABC_transporter-like_ATP-bd"/>
</dbReference>
<keyword evidence="5" id="KW-0029">Amino-acid transport</keyword>